<dbReference type="OMA" id="WAAYDLM"/>
<dbReference type="CDD" id="cd02933">
    <property type="entry name" value="OYE_like_FMN"/>
    <property type="match status" value="1"/>
</dbReference>
<dbReference type="PANTHER" id="PTHR22893">
    <property type="entry name" value="NADH OXIDOREDUCTASE-RELATED"/>
    <property type="match status" value="1"/>
</dbReference>
<dbReference type="InterPro" id="IPR045247">
    <property type="entry name" value="Oye-like"/>
</dbReference>
<evidence type="ECO:0000313" key="3">
    <source>
        <dbReference type="Proteomes" id="UP000019132"/>
    </source>
</evidence>
<dbReference type="AlphaFoldDB" id="K3WS15"/>
<reference evidence="3" key="2">
    <citation type="submission" date="2010-04" db="EMBL/GenBank/DDBJ databases">
        <authorList>
            <person name="Buell R."/>
            <person name="Hamilton J."/>
            <person name="Hostetler J."/>
        </authorList>
    </citation>
    <scope>NUCLEOTIDE SEQUENCE [LARGE SCALE GENOMIC DNA]</scope>
    <source>
        <strain evidence="3">DAOM:BR144</strain>
    </source>
</reference>
<protein>
    <recommendedName>
        <fullName evidence="1">NADH:flavin oxidoreductase/NADH oxidase N-terminal domain-containing protein</fullName>
    </recommendedName>
</protein>
<name>K3WS15_GLOUD</name>
<dbReference type="Pfam" id="PF00724">
    <property type="entry name" value="Oxidored_FMN"/>
    <property type="match status" value="1"/>
</dbReference>
<dbReference type="GO" id="GO:0016491">
    <property type="term" value="F:oxidoreductase activity"/>
    <property type="evidence" value="ECO:0007669"/>
    <property type="project" value="InterPro"/>
</dbReference>
<dbReference type="eggNOG" id="KOG0134">
    <property type="taxonomic scope" value="Eukaryota"/>
</dbReference>
<dbReference type="PANTHER" id="PTHR22893:SF91">
    <property type="entry name" value="NADPH DEHYDROGENASE 2-RELATED"/>
    <property type="match status" value="1"/>
</dbReference>
<proteinExistence type="predicted"/>
<dbReference type="SUPFAM" id="SSF51395">
    <property type="entry name" value="FMN-linked oxidoreductases"/>
    <property type="match status" value="1"/>
</dbReference>
<dbReference type="EMBL" id="GL376617">
    <property type="status" value="NOT_ANNOTATED_CDS"/>
    <property type="molecule type" value="Genomic_DNA"/>
</dbReference>
<dbReference type="Proteomes" id="UP000019132">
    <property type="component" value="Unassembled WGS sequence"/>
</dbReference>
<dbReference type="Gene3D" id="3.20.20.70">
    <property type="entry name" value="Aldolase class I"/>
    <property type="match status" value="1"/>
</dbReference>
<reference evidence="3" key="1">
    <citation type="journal article" date="2010" name="Genome Biol.">
        <title>Genome sequence of the necrotrophic plant pathogen Pythium ultimum reveals original pathogenicity mechanisms and effector repertoire.</title>
        <authorList>
            <person name="Levesque C.A."/>
            <person name="Brouwer H."/>
            <person name="Cano L."/>
            <person name="Hamilton J.P."/>
            <person name="Holt C."/>
            <person name="Huitema E."/>
            <person name="Raffaele S."/>
            <person name="Robideau G.P."/>
            <person name="Thines M."/>
            <person name="Win J."/>
            <person name="Zerillo M.M."/>
            <person name="Beakes G.W."/>
            <person name="Boore J.L."/>
            <person name="Busam D."/>
            <person name="Dumas B."/>
            <person name="Ferriera S."/>
            <person name="Fuerstenberg S.I."/>
            <person name="Gachon C.M."/>
            <person name="Gaulin E."/>
            <person name="Govers F."/>
            <person name="Grenville-Briggs L."/>
            <person name="Horner N."/>
            <person name="Hostetler J."/>
            <person name="Jiang R.H."/>
            <person name="Johnson J."/>
            <person name="Krajaejun T."/>
            <person name="Lin H."/>
            <person name="Meijer H.J."/>
            <person name="Moore B."/>
            <person name="Morris P."/>
            <person name="Phuntmart V."/>
            <person name="Puiu D."/>
            <person name="Shetty J."/>
            <person name="Stajich J.E."/>
            <person name="Tripathy S."/>
            <person name="Wawra S."/>
            <person name="van West P."/>
            <person name="Whitty B.R."/>
            <person name="Coutinho P.M."/>
            <person name="Henrissat B."/>
            <person name="Martin F."/>
            <person name="Thomas P.D."/>
            <person name="Tyler B.M."/>
            <person name="De Vries R.P."/>
            <person name="Kamoun S."/>
            <person name="Yandell M."/>
            <person name="Tisserat N."/>
            <person name="Buell C.R."/>
        </authorList>
    </citation>
    <scope>NUCLEOTIDE SEQUENCE</scope>
    <source>
        <strain evidence="3">DAOM:BR144</strain>
    </source>
</reference>
<dbReference type="InterPro" id="IPR001155">
    <property type="entry name" value="OxRdtase_FMN_N"/>
</dbReference>
<dbReference type="InterPro" id="IPR013785">
    <property type="entry name" value="Aldolase_TIM"/>
</dbReference>
<accession>K3WS15</accession>
<keyword evidence="3" id="KW-1185">Reference proteome</keyword>
<dbReference type="InParanoid" id="K3WS15"/>
<dbReference type="VEuPathDB" id="FungiDB:PYU1_G007743"/>
<dbReference type="EnsemblProtists" id="PYU1_T007759">
    <property type="protein sequence ID" value="PYU1_T007759"/>
    <property type="gene ID" value="PYU1_G007743"/>
</dbReference>
<dbReference type="HOGENOM" id="CLU_012153_0_3_1"/>
<evidence type="ECO:0000259" key="1">
    <source>
        <dbReference type="Pfam" id="PF00724"/>
    </source>
</evidence>
<evidence type="ECO:0000313" key="2">
    <source>
        <dbReference type="EnsemblProtists" id="PYU1_T007759"/>
    </source>
</evidence>
<organism evidence="2 3">
    <name type="scientific">Globisporangium ultimum (strain ATCC 200006 / CBS 805.95 / DAOM BR144)</name>
    <name type="common">Pythium ultimum</name>
    <dbReference type="NCBI Taxonomy" id="431595"/>
    <lineage>
        <taxon>Eukaryota</taxon>
        <taxon>Sar</taxon>
        <taxon>Stramenopiles</taxon>
        <taxon>Oomycota</taxon>
        <taxon>Peronosporomycetes</taxon>
        <taxon>Pythiales</taxon>
        <taxon>Pythiaceae</taxon>
        <taxon>Globisporangium</taxon>
    </lineage>
</organism>
<dbReference type="STRING" id="431595.K3WS15"/>
<sequence>MTRARTDPVTRVPSDMNALYYEQRAGAGLIITEAASVSEQGHGWYGAPALYNEAQLAGWKKCRPRAAKGGKIFLQMWHIGRQGHSSHNAKNDLVSASDVRLETGHAKNNRGEYVPYETPRPLRTDEIPGIAKDFRRSAELAKRAGFDGVELHSANGYLFDQFFQSVTNKRTDMYGGTFENRVRILFVVLDAIKKVFPSDRIAVRLAPNGAFAEMGCEDNAEFFTYLFEKLSDWGLVYLGILDGVGFGCHTKCRLLTAFDAKKHFKGTVLANNSYARDTAEGVIRSGAADFVSFGRIYISNPDLAERFKNDWPLAPEPPYEHYWDPAKGAEG</sequence>
<feature type="domain" description="NADH:flavin oxidoreductase/NADH oxidase N-terminal" evidence="1">
    <location>
        <begin position="1"/>
        <end position="311"/>
    </location>
</feature>
<reference evidence="2" key="3">
    <citation type="submission" date="2015-02" db="UniProtKB">
        <authorList>
            <consortium name="EnsemblProtists"/>
        </authorList>
    </citation>
    <scope>IDENTIFICATION</scope>
    <source>
        <strain evidence="2">DAOM BR144</strain>
    </source>
</reference>
<dbReference type="GO" id="GO:0010181">
    <property type="term" value="F:FMN binding"/>
    <property type="evidence" value="ECO:0007669"/>
    <property type="project" value="InterPro"/>
</dbReference>